<dbReference type="Gene3D" id="2.160.10.10">
    <property type="entry name" value="Hexapeptide repeat proteins"/>
    <property type="match status" value="1"/>
</dbReference>
<protein>
    <submittedName>
        <fullName evidence="1">Gamma carbonic anhydrase family protein</fullName>
    </submittedName>
</protein>
<dbReference type="Proteomes" id="UP000321408">
    <property type="component" value="Chromosome"/>
</dbReference>
<dbReference type="PANTHER" id="PTHR13061:SF29">
    <property type="entry name" value="GAMMA CARBONIC ANHYDRASE-LIKE 1, MITOCHONDRIAL-RELATED"/>
    <property type="match status" value="1"/>
</dbReference>
<dbReference type="InterPro" id="IPR011004">
    <property type="entry name" value="Trimer_LpxA-like_sf"/>
</dbReference>
<dbReference type="GO" id="GO:0004089">
    <property type="term" value="F:carbonate dehydratase activity"/>
    <property type="evidence" value="ECO:0007669"/>
    <property type="project" value="UniProtKB-EC"/>
</dbReference>
<dbReference type="Pfam" id="PF00132">
    <property type="entry name" value="Hexapep"/>
    <property type="match status" value="1"/>
</dbReference>
<evidence type="ECO:0000313" key="2">
    <source>
        <dbReference type="Proteomes" id="UP000321408"/>
    </source>
</evidence>
<organism evidence="1 2">
    <name type="scientific">Promethearchaeum syntrophicum</name>
    <dbReference type="NCBI Taxonomy" id="2594042"/>
    <lineage>
        <taxon>Archaea</taxon>
        <taxon>Promethearchaeati</taxon>
        <taxon>Promethearchaeota</taxon>
        <taxon>Promethearchaeia</taxon>
        <taxon>Promethearchaeales</taxon>
        <taxon>Promethearchaeaceae</taxon>
        <taxon>Promethearchaeum</taxon>
    </lineage>
</organism>
<keyword evidence="2" id="KW-1185">Reference proteome</keyword>
<proteinExistence type="predicted"/>
<dbReference type="PANTHER" id="PTHR13061">
    <property type="entry name" value="DYNACTIN SUBUNIT P25"/>
    <property type="match status" value="1"/>
</dbReference>
<dbReference type="AlphaFoldDB" id="A0A5B9D7E6"/>
<dbReference type="InterPro" id="IPR050484">
    <property type="entry name" value="Transf_Hexapept/Carb_Anhydrase"/>
</dbReference>
<dbReference type="RefSeq" id="WP_147661880.1">
    <property type="nucleotide sequence ID" value="NZ_CP042905.2"/>
</dbReference>
<dbReference type="EMBL" id="CP042905">
    <property type="protein sequence ID" value="QEE14945.1"/>
    <property type="molecule type" value="Genomic_DNA"/>
</dbReference>
<dbReference type="OrthoDB" id="10940at2157"/>
<dbReference type="KEGG" id="psyt:DSAG12_00768"/>
<dbReference type="InterPro" id="IPR001451">
    <property type="entry name" value="Hexapep"/>
</dbReference>
<reference evidence="1 2" key="2">
    <citation type="journal article" date="2024" name="Int. J. Syst. Evol. Microbiol.">
        <title>Promethearchaeum syntrophicum gen. nov., sp. nov., an anaerobic, obligately syntrophic archaeon, the first isolate of the lineage 'Asgard' archaea, and proposal of the new archaeal phylum Promethearchaeota phyl. nov. and kingdom Promethearchaeati regn. nov.</title>
        <authorList>
            <person name="Imachi H."/>
            <person name="Nobu M.K."/>
            <person name="Kato S."/>
            <person name="Takaki Y."/>
            <person name="Miyazaki M."/>
            <person name="Miyata M."/>
            <person name="Ogawara M."/>
            <person name="Saito Y."/>
            <person name="Sakai S."/>
            <person name="Tahara Y.O."/>
            <person name="Takano Y."/>
            <person name="Tasumi E."/>
            <person name="Uematsu K."/>
            <person name="Yoshimura T."/>
            <person name="Itoh T."/>
            <person name="Ohkuma M."/>
            <person name="Takai K."/>
        </authorList>
    </citation>
    <scope>NUCLEOTIDE SEQUENCE [LARGE SCALE GENOMIC DNA]</scope>
    <source>
        <strain evidence="1 2">MK-D1</strain>
    </source>
</reference>
<gene>
    <name evidence="1" type="ORF">DSAG12_00768</name>
</gene>
<accession>A0A5B9D7E6</accession>
<reference evidence="1 2" key="1">
    <citation type="journal article" date="2020" name="Nature">
        <title>Isolation of an archaeon at the prokaryote-eukaryote interface.</title>
        <authorList>
            <person name="Imachi H."/>
            <person name="Nobu M.K."/>
            <person name="Nakahara N."/>
            <person name="Morono Y."/>
            <person name="Ogawara M."/>
            <person name="Takaki Y."/>
            <person name="Takano Y."/>
            <person name="Uematsu K."/>
            <person name="Ikuta T."/>
            <person name="Ito M."/>
            <person name="Matsui Y."/>
            <person name="Miyazaki M."/>
            <person name="Murata K."/>
            <person name="Saito Y."/>
            <person name="Sakai S."/>
            <person name="Song C."/>
            <person name="Tasumi E."/>
            <person name="Yamanaka Y."/>
            <person name="Yamaguchi T."/>
            <person name="Kamagata Y."/>
            <person name="Tamaki H."/>
            <person name="Takai K."/>
        </authorList>
    </citation>
    <scope>NUCLEOTIDE SEQUENCE [LARGE SCALE GENOMIC DNA]</scope>
    <source>
        <strain evidence="1 2">MK-D1</strain>
    </source>
</reference>
<evidence type="ECO:0000313" key="1">
    <source>
        <dbReference type="EMBL" id="QEE14945.1"/>
    </source>
</evidence>
<dbReference type="SUPFAM" id="SSF51161">
    <property type="entry name" value="Trimeric LpxA-like enzymes"/>
    <property type="match status" value="1"/>
</dbReference>
<name>A0A5B9D7E6_9ARCH</name>
<sequence length="196" mass="21808">MPLLKIHDKEPKIDPSAWVSPNATLIGDVVVGAHSVIWPGTFLRAEYAPITIGQYTTVFDGIMMFTRSDKSPIQIGNYNIIETGTSIFGTFSEDYVTIGEKCLIYERSSIGEGAVIIADSIISAGVIVAERSIMKGDPASKVREQTRNDVLKQKERAEHFTELFVRIRDQLPNLQPYALSETAIMKLLIDKFKNSE</sequence>
<dbReference type="GeneID" id="41328770"/>